<dbReference type="InterPro" id="IPR011766">
    <property type="entry name" value="TPP_enzyme_TPP-bd"/>
</dbReference>
<dbReference type="GO" id="GO:0005948">
    <property type="term" value="C:acetolactate synthase complex"/>
    <property type="evidence" value="ECO:0007669"/>
    <property type="project" value="TreeGrafter"/>
</dbReference>
<dbReference type="Gene3D" id="3.40.50.970">
    <property type="match status" value="2"/>
</dbReference>
<feature type="domain" description="Thiamine pyrophosphate enzyme TPP-binding" evidence="6">
    <location>
        <begin position="398"/>
        <end position="542"/>
    </location>
</feature>
<keyword evidence="9" id="KW-1185">Reference proteome</keyword>
<accession>A0A432V1Z1</accession>
<dbReference type="PANTHER" id="PTHR18968">
    <property type="entry name" value="THIAMINE PYROPHOSPHATE ENZYMES"/>
    <property type="match status" value="1"/>
</dbReference>
<dbReference type="GO" id="GO:0030976">
    <property type="term" value="F:thiamine pyrophosphate binding"/>
    <property type="evidence" value="ECO:0007669"/>
    <property type="project" value="InterPro"/>
</dbReference>
<evidence type="ECO:0000256" key="2">
    <source>
        <dbReference type="ARBA" id="ARBA00007812"/>
    </source>
</evidence>
<gene>
    <name evidence="8" type="ORF">EET67_18735</name>
</gene>
<dbReference type="Proteomes" id="UP000281647">
    <property type="component" value="Unassembled WGS sequence"/>
</dbReference>
<dbReference type="EMBL" id="RKST01000021">
    <property type="protein sequence ID" value="RUM96203.1"/>
    <property type="molecule type" value="Genomic_DNA"/>
</dbReference>
<name>A0A432V1Z1_9HYPH</name>
<dbReference type="CDD" id="cd07035">
    <property type="entry name" value="TPP_PYR_POX_like"/>
    <property type="match status" value="1"/>
</dbReference>
<dbReference type="GO" id="GO:0050660">
    <property type="term" value="F:flavin adenine dinucleotide binding"/>
    <property type="evidence" value="ECO:0007669"/>
    <property type="project" value="TreeGrafter"/>
</dbReference>
<reference evidence="8 9" key="1">
    <citation type="submission" date="2018-11" db="EMBL/GenBank/DDBJ databases">
        <title>Pseudaminobacter arsenicus sp. nov., an arsenic-resistant bacterium isolated from arsenic-rich aquifers.</title>
        <authorList>
            <person name="Mu Y."/>
        </authorList>
    </citation>
    <scope>NUCLEOTIDE SEQUENCE [LARGE SCALE GENOMIC DNA]</scope>
    <source>
        <strain evidence="8 9">CB3</strain>
    </source>
</reference>
<feature type="domain" description="Thiamine pyrophosphate enzyme central" evidence="5">
    <location>
        <begin position="206"/>
        <end position="336"/>
    </location>
</feature>
<dbReference type="GO" id="GO:0000287">
    <property type="term" value="F:magnesium ion binding"/>
    <property type="evidence" value="ECO:0007669"/>
    <property type="project" value="InterPro"/>
</dbReference>
<sequence length="556" mass="59311">MEESLVHTDNKPMKNEGMDGGGAIVAWLKSAGVENVFSVSGGPINSIYRACALQGLPLIHARHEAAACFMAEAQSRVTGKAGAAVVTLGPGVTNAVTPGLVSMLAGTPILIVGAQAGTKSADRGAGMAYDVLPIMKNVTKWAARCTDPNRLQEYLDMAWRKMWAGRPGPVFLEVPTDILSMPLKAEATGTCPPLPGAAGVLAAQADEARKLLSGAKKPLLILGDELFFNRSERLVEAIEKHDLAFATMRLARGIVDERHPRWMGPAYAPCNATLRRAMAEADCIMLLGHHFEFDLEFGDTVGAGARIIQVCSDQELLHRNKRSDIAITATPSAFVEILADLPELNTDKGWSNGLIEAWNKERAAQLGEGDAAGLHPIAAVDAVSEAAPDNTIYVTSHGNIDFWADARLRISAPGRYLRAGQSGALGAEVPYGAGASFADPNAPVVVFVGDGGVGFHVAELDTAERYGRAFIIMVLDDEMWGAIALPQEQIFGETYEMKLPRRDWTKVAEGLGGRGYFARDAEEIKKALADAIASGKPAIIQVPVRSVISPYMAYIS</sequence>
<evidence type="ECO:0000256" key="1">
    <source>
        <dbReference type="ARBA" id="ARBA00001964"/>
    </source>
</evidence>
<dbReference type="PANTHER" id="PTHR18968:SF166">
    <property type="entry name" value="2-HYDROXYACYL-COA LYASE 2"/>
    <property type="match status" value="1"/>
</dbReference>
<dbReference type="Gene3D" id="3.40.50.1220">
    <property type="entry name" value="TPP-binding domain"/>
    <property type="match status" value="1"/>
</dbReference>
<dbReference type="InterPro" id="IPR012001">
    <property type="entry name" value="Thiamin_PyroP_enz_TPP-bd_dom"/>
</dbReference>
<dbReference type="InterPro" id="IPR029035">
    <property type="entry name" value="DHS-like_NAD/FAD-binding_dom"/>
</dbReference>
<dbReference type="InterPro" id="IPR012000">
    <property type="entry name" value="Thiamin_PyroP_enz_cen_dom"/>
</dbReference>
<comment type="cofactor">
    <cofactor evidence="1">
        <name>thiamine diphosphate</name>
        <dbReference type="ChEBI" id="CHEBI:58937"/>
    </cofactor>
</comment>
<evidence type="ECO:0000256" key="4">
    <source>
        <dbReference type="RuleBase" id="RU362132"/>
    </source>
</evidence>
<protein>
    <submittedName>
        <fullName evidence="8">Thiamine pyrophosphate-binding protein</fullName>
    </submittedName>
</protein>
<dbReference type="GO" id="GO:0003984">
    <property type="term" value="F:acetolactate synthase activity"/>
    <property type="evidence" value="ECO:0007669"/>
    <property type="project" value="TreeGrafter"/>
</dbReference>
<dbReference type="AlphaFoldDB" id="A0A432V1Z1"/>
<dbReference type="SUPFAM" id="SSF52518">
    <property type="entry name" value="Thiamin diphosphate-binding fold (THDP-binding)"/>
    <property type="match status" value="2"/>
</dbReference>
<keyword evidence="3 4" id="KW-0786">Thiamine pyrophosphate</keyword>
<dbReference type="OrthoDB" id="4494979at2"/>
<dbReference type="InterPro" id="IPR045229">
    <property type="entry name" value="TPP_enz"/>
</dbReference>
<dbReference type="Pfam" id="PF00205">
    <property type="entry name" value="TPP_enzyme_M"/>
    <property type="match status" value="1"/>
</dbReference>
<dbReference type="Pfam" id="PF02775">
    <property type="entry name" value="TPP_enzyme_C"/>
    <property type="match status" value="1"/>
</dbReference>
<comment type="caution">
    <text evidence="8">The sequence shown here is derived from an EMBL/GenBank/DDBJ whole genome shotgun (WGS) entry which is preliminary data.</text>
</comment>
<evidence type="ECO:0000256" key="3">
    <source>
        <dbReference type="ARBA" id="ARBA00023052"/>
    </source>
</evidence>
<evidence type="ECO:0000259" key="5">
    <source>
        <dbReference type="Pfam" id="PF00205"/>
    </source>
</evidence>
<evidence type="ECO:0000259" key="6">
    <source>
        <dbReference type="Pfam" id="PF02775"/>
    </source>
</evidence>
<comment type="similarity">
    <text evidence="2 4">Belongs to the TPP enzyme family.</text>
</comment>
<dbReference type="GO" id="GO:0009097">
    <property type="term" value="P:isoleucine biosynthetic process"/>
    <property type="evidence" value="ECO:0007669"/>
    <property type="project" value="TreeGrafter"/>
</dbReference>
<dbReference type="SUPFAM" id="SSF52467">
    <property type="entry name" value="DHS-like NAD/FAD-binding domain"/>
    <property type="match status" value="1"/>
</dbReference>
<evidence type="ECO:0000259" key="7">
    <source>
        <dbReference type="Pfam" id="PF02776"/>
    </source>
</evidence>
<dbReference type="Pfam" id="PF02776">
    <property type="entry name" value="TPP_enzyme_N"/>
    <property type="match status" value="1"/>
</dbReference>
<evidence type="ECO:0000313" key="8">
    <source>
        <dbReference type="EMBL" id="RUM96203.1"/>
    </source>
</evidence>
<evidence type="ECO:0000313" key="9">
    <source>
        <dbReference type="Proteomes" id="UP000281647"/>
    </source>
</evidence>
<proteinExistence type="inferred from homology"/>
<organism evidence="8 9">
    <name type="scientific">Borborobacter arsenicus</name>
    <dbReference type="NCBI Taxonomy" id="1851146"/>
    <lineage>
        <taxon>Bacteria</taxon>
        <taxon>Pseudomonadati</taxon>
        <taxon>Pseudomonadota</taxon>
        <taxon>Alphaproteobacteria</taxon>
        <taxon>Hyphomicrobiales</taxon>
        <taxon>Phyllobacteriaceae</taxon>
        <taxon>Borborobacter</taxon>
    </lineage>
</organism>
<dbReference type="GO" id="GO:0009099">
    <property type="term" value="P:L-valine biosynthetic process"/>
    <property type="evidence" value="ECO:0007669"/>
    <property type="project" value="TreeGrafter"/>
</dbReference>
<feature type="domain" description="Thiamine pyrophosphate enzyme N-terminal TPP-binding" evidence="7">
    <location>
        <begin position="18"/>
        <end position="125"/>
    </location>
</feature>
<dbReference type="InterPro" id="IPR029061">
    <property type="entry name" value="THDP-binding"/>
</dbReference>